<evidence type="ECO:0000313" key="2">
    <source>
        <dbReference type="EMBL" id="CEG04442.1"/>
    </source>
</evidence>
<dbReference type="AlphaFoldDB" id="A0A090MHL0"/>
<protein>
    <submittedName>
        <fullName evidence="2">WGS project CBMI000000000 data, contig CS3069_c001176</fullName>
    </submittedName>
</protein>
<proteinExistence type="predicted"/>
<sequence length="248" mass="26219">MEIDDNIKNMTPVEKWLSISQAVVQGLIVLVEVSALGVEIAVSSGVALIGVQTAARALCCLATIGAVLGVLAIGVMIALFVYEATRPKPKPEAEKFADANKSLVDGLPKPPSILLDYTINPAEVPRSSAQDITVTLTNKTAKDVTLQQIFFCLNAGGDLGLFKGQEIVKQEWASPEGVPYNGVAVRFQASQKACGSDIFLDKKPEPASTVSLSGTILGQRVKIGQSPDSLLFHPGDSIKVLFKGAMVD</sequence>
<name>A0A090MHL0_9HYPO</name>
<reference evidence="2" key="1">
    <citation type="submission" date="2013-05" db="EMBL/GenBank/DDBJ databases">
        <title>Draft genome sequences of six wheat associated Fusarium spp. isolates.</title>
        <authorList>
            <person name="Moolhuijzen P.M."/>
            <person name="Manners J.M."/>
            <person name="Wilcox S."/>
            <person name="Bellgard M.I."/>
            <person name="Gardiner D.M."/>
        </authorList>
    </citation>
    <scope>NUCLEOTIDE SEQUENCE</scope>
    <source>
        <strain evidence="2">CS3069</strain>
    </source>
</reference>
<dbReference type="EMBL" id="CBMI010001174">
    <property type="protein sequence ID" value="CEG04442.1"/>
    <property type="molecule type" value="Genomic_DNA"/>
</dbReference>
<keyword evidence="1" id="KW-0812">Transmembrane</keyword>
<evidence type="ECO:0000256" key="1">
    <source>
        <dbReference type="SAM" id="Phobius"/>
    </source>
</evidence>
<comment type="caution">
    <text evidence="2">The sequence shown here is derived from an EMBL/GenBank/DDBJ whole genome shotgun (WGS) entry which is preliminary data.</text>
</comment>
<feature type="transmembrane region" description="Helical" evidence="1">
    <location>
        <begin position="58"/>
        <end position="82"/>
    </location>
</feature>
<gene>
    <name evidence="2" type="ORF">BN850_0052050</name>
</gene>
<feature type="transmembrane region" description="Helical" evidence="1">
    <location>
        <begin position="22"/>
        <end position="51"/>
    </location>
</feature>
<keyword evidence="1" id="KW-0472">Membrane</keyword>
<organism evidence="2">
    <name type="scientific">Fusarium clavum</name>
    <dbReference type="NCBI Taxonomy" id="2594811"/>
    <lineage>
        <taxon>Eukaryota</taxon>
        <taxon>Fungi</taxon>
        <taxon>Dikarya</taxon>
        <taxon>Ascomycota</taxon>
        <taxon>Pezizomycotina</taxon>
        <taxon>Sordariomycetes</taxon>
        <taxon>Hypocreomycetidae</taxon>
        <taxon>Hypocreales</taxon>
        <taxon>Nectriaceae</taxon>
        <taxon>Fusarium</taxon>
        <taxon>Fusarium incarnatum-equiseti species complex</taxon>
    </lineage>
</organism>
<keyword evidence="1" id="KW-1133">Transmembrane helix</keyword>
<accession>A0A090MHL0</accession>